<dbReference type="Proteomes" id="UP000257200">
    <property type="component" value="Unplaced"/>
</dbReference>
<proteinExistence type="predicted"/>
<keyword evidence="2" id="KW-1185">Reference proteome</keyword>
<organism evidence="1 2">
    <name type="scientific">Acanthochromis polyacanthus</name>
    <name type="common">spiny chromis</name>
    <dbReference type="NCBI Taxonomy" id="80966"/>
    <lineage>
        <taxon>Eukaryota</taxon>
        <taxon>Metazoa</taxon>
        <taxon>Chordata</taxon>
        <taxon>Craniata</taxon>
        <taxon>Vertebrata</taxon>
        <taxon>Euteleostomi</taxon>
        <taxon>Actinopterygii</taxon>
        <taxon>Neopterygii</taxon>
        <taxon>Teleostei</taxon>
        <taxon>Neoteleostei</taxon>
        <taxon>Acanthomorphata</taxon>
        <taxon>Ovalentaria</taxon>
        <taxon>Pomacentridae</taxon>
        <taxon>Acanthochromis</taxon>
    </lineage>
</organism>
<sequence length="150" mass="17330">MWVLTGCSSLLPQAEEMLRLIGPCPKMAVIVSTHWHQEQHSVWKPSAALSVMSGNEKINHQLERLSPLRLSLEEVELQWAIKRTTEPTGGALRSLCSPCVRGWRLGKRYRSMQAVQQKNPETRAPLKRRVERNQYHYWQCKSVRAEKASR</sequence>
<name>A0A3Q1G688_9TELE</name>
<reference evidence="1" key="2">
    <citation type="submission" date="2025-09" db="UniProtKB">
        <authorList>
            <consortium name="Ensembl"/>
        </authorList>
    </citation>
    <scope>IDENTIFICATION</scope>
</reference>
<protein>
    <submittedName>
        <fullName evidence="1">Uncharacterized protein</fullName>
    </submittedName>
</protein>
<accession>A0A3Q1G688</accession>
<evidence type="ECO:0000313" key="2">
    <source>
        <dbReference type="Proteomes" id="UP000257200"/>
    </source>
</evidence>
<evidence type="ECO:0000313" key="1">
    <source>
        <dbReference type="Ensembl" id="ENSAPOP00000013785.1"/>
    </source>
</evidence>
<reference evidence="1" key="1">
    <citation type="submission" date="2025-08" db="UniProtKB">
        <authorList>
            <consortium name="Ensembl"/>
        </authorList>
    </citation>
    <scope>IDENTIFICATION</scope>
</reference>
<dbReference type="InParanoid" id="A0A3Q1G688"/>
<dbReference type="AlphaFoldDB" id="A0A3Q1G688"/>
<dbReference type="Ensembl" id="ENSAPOT00000032557.1">
    <property type="protein sequence ID" value="ENSAPOP00000013785.1"/>
    <property type="gene ID" value="ENSAPOG00000016592.1"/>
</dbReference>